<protein>
    <submittedName>
        <fullName evidence="1">Uncharacterized protein</fullName>
    </submittedName>
</protein>
<gene>
    <name evidence="1" type="ORF">E5333_12140</name>
</gene>
<sequence>MTESDGKELIAQLASVEDETEIIKECNKYACKKLSFHRKNNLKNKEANCVGYAQYTTALLNSAFKYKGLLSKARPVVGQVHLYGFNLHPLAMTIMPNKLKSFFKDHDFVEIITENGDTIFIDTSLQDLIGKSFF</sequence>
<evidence type="ECO:0000313" key="1">
    <source>
        <dbReference type="EMBL" id="TGY70849.1"/>
    </source>
</evidence>
<name>A0A4V3RTF8_9BACT</name>
<reference evidence="1 2" key="1">
    <citation type="submission" date="2019-04" db="EMBL/GenBank/DDBJ databases">
        <title>Microbes associate with the intestines of laboratory mice.</title>
        <authorList>
            <person name="Navarre W."/>
            <person name="Wong E."/>
            <person name="Huang K."/>
            <person name="Tropini C."/>
            <person name="Ng K."/>
            <person name="Yu B."/>
        </authorList>
    </citation>
    <scope>NUCLEOTIDE SEQUENCE [LARGE SCALE GENOMIC DNA]</scope>
    <source>
        <strain evidence="1 2">NM06_A21</strain>
    </source>
</reference>
<accession>A0A4V3RTF8</accession>
<evidence type="ECO:0000313" key="2">
    <source>
        <dbReference type="Proteomes" id="UP000306630"/>
    </source>
</evidence>
<dbReference type="EMBL" id="SRYD01000055">
    <property type="protein sequence ID" value="TGY70849.1"/>
    <property type="molecule type" value="Genomic_DNA"/>
</dbReference>
<dbReference type="RefSeq" id="WP_160899854.1">
    <property type="nucleotide sequence ID" value="NZ_CBFGDC010000010.1"/>
</dbReference>
<proteinExistence type="predicted"/>
<dbReference type="AlphaFoldDB" id="A0A4V3RTF8"/>
<comment type="caution">
    <text evidence="1">The sequence shown here is derived from an EMBL/GenBank/DDBJ whole genome shotgun (WGS) entry which is preliminary data.</text>
</comment>
<organism evidence="1 2">
    <name type="scientific">Muribaculum intestinale</name>
    <dbReference type="NCBI Taxonomy" id="1796646"/>
    <lineage>
        <taxon>Bacteria</taxon>
        <taxon>Pseudomonadati</taxon>
        <taxon>Bacteroidota</taxon>
        <taxon>Bacteroidia</taxon>
        <taxon>Bacteroidales</taxon>
        <taxon>Muribaculaceae</taxon>
        <taxon>Muribaculum</taxon>
    </lineage>
</organism>
<dbReference type="Proteomes" id="UP000306630">
    <property type="component" value="Unassembled WGS sequence"/>
</dbReference>